<dbReference type="PANTHER" id="PTHR37542:SF3">
    <property type="entry name" value="PRION-INHIBITION AND PROPAGATION HELO DOMAIN-CONTAINING PROTEIN"/>
    <property type="match status" value="1"/>
</dbReference>
<dbReference type="Gene3D" id="1.10.510.10">
    <property type="entry name" value="Transferase(Phosphotransferase) domain 1"/>
    <property type="match status" value="1"/>
</dbReference>
<sequence length="488" mass="55508">MAELVLGITGLAPVVIKTAREIHDLLERYRERNERFASMQLQVDVHLIDIEQVASFVEVQIDRPEVDAFVRRTFKSLLLQVIGLFERFQTKVSAQVDSQKNLKSIQFAFTGHNALKKLDGEIRDWRGRVGNAILSFMLVQGSAAIKVLLKEPSGVLHDLADIMQRALQNSDQDSKLLLEHSNRAQSDGCAVRYSRIRYHEGDRPLITEKRQHVTQVQVIRDIAAFLRAANPQYVALLKCQGFFDQTLQYEAPKGLGEPRTLREVLLHEMRDPKHSLNERLHIMKRLASTVLFVHLAGHVHKNIRADTVLLFRDPAKPELVLGEPYLVGFESTRKDGAGSQRLPVKQLEKYYYLPPDRQDETTRDFSMLDDIYTLGVVFLELALCFSFVVPQEPPAAPWRPQTILLQDKKDLEKTLRSTDLRDRLIRRATAMVPRQMGDTVAGLIVACLSCLHDAEAFGEVSQFTDQDGILVGSMFARQVLHVLDEVKF</sequence>
<dbReference type="Proteomes" id="UP000825890">
    <property type="component" value="Unassembled WGS sequence"/>
</dbReference>
<comment type="caution">
    <text evidence="2">The sequence shown here is derived from an EMBL/GenBank/DDBJ whole genome shotgun (WGS) entry which is preliminary data.</text>
</comment>
<protein>
    <recommendedName>
        <fullName evidence="1">Protein kinase domain-containing protein</fullName>
    </recommendedName>
</protein>
<dbReference type="OrthoDB" id="1911848at2759"/>
<evidence type="ECO:0000313" key="3">
    <source>
        <dbReference type="Proteomes" id="UP000825890"/>
    </source>
</evidence>
<gene>
    <name evidence="2" type="ORF">CKM354_000473000</name>
</gene>
<accession>A0A9P3CER6</accession>
<organism evidence="2 3">
    <name type="scientific">Cercospora kikuchii</name>
    <dbReference type="NCBI Taxonomy" id="84275"/>
    <lineage>
        <taxon>Eukaryota</taxon>
        <taxon>Fungi</taxon>
        <taxon>Dikarya</taxon>
        <taxon>Ascomycota</taxon>
        <taxon>Pezizomycotina</taxon>
        <taxon>Dothideomycetes</taxon>
        <taxon>Dothideomycetidae</taxon>
        <taxon>Mycosphaerellales</taxon>
        <taxon>Mycosphaerellaceae</taxon>
        <taxon>Cercospora</taxon>
    </lineage>
</organism>
<evidence type="ECO:0000313" key="2">
    <source>
        <dbReference type="EMBL" id="GIZ41426.1"/>
    </source>
</evidence>
<dbReference type="InterPro" id="IPR000719">
    <property type="entry name" value="Prot_kinase_dom"/>
</dbReference>
<dbReference type="SUPFAM" id="SSF56112">
    <property type="entry name" value="Protein kinase-like (PK-like)"/>
    <property type="match status" value="1"/>
</dbReference>
<reference evidence="2 3" key="1">
    <citation type="submission" date="2021-01" db="EMBL/GenBank/DDBJ databases">
        <title>Cercospora kikuchii MAFF 305040 whole genome shotgun sequence.</title>
        <authorList>
            <person name="Kashiwa T."/>
            <person name="Suzuki T."/>
        </authorList>
    </citation>
    <scope>NUCLEOTIDE SEQUENCE [LARGE SCALE GENOMIC DNA]</scope>
    <source>
        <strain evidence="2 3">MAFF 305040</strain>
    </source>
</reference>
<name>A0A9P3CER6_9PEZI</name>
<dbReference type="EMBL" id="BOLY01000003">
    <property type="protein sequence ID" value="GIZ41426.1"/>
    <property type="molecule type" value="Genomic_DNA"/>
</dbReference>
<dbReference type="PANTHER" id="PTHR37542">
    <property type="entry name" value="HELO DOMAIN-CONTAINING PROTEIN-RELATED"/>
    <property type="match status" value="1"/>
</dbReference>
<dbReference type="GeneID" id="68290305"/>
<dbReference type="GO" id="GO:0004672">
    <property type="term" value="F:protein kinase activity"/>
    <property type="evidence" value="ECO:0007669"/>
    <property type="project" value="InterPro"/>
</dbReference>
<dbReference type="InterPro" id="IPR011009">
    <property type="entry name" value="Kinase-like_dom_sf"/>
</dbReference>
<dbReference type="GO" id="GO:0005524">
    <property type="term" value="F:ATP binding"/>
    <property type="evidence" value="ECO:0007669"/>
    <property type="project" value="InterPro"/>
</dbReference>
<evidence type="ECO:0000259" key="1">
    <source>
        <dbReference type="PROSITE" id="PS50011"/>
    </source>
</evidence>
<proteinExistence type="predicted"/>
<feature type="domain" description="Protein kinase" evidence="1">
    <location>
        <begin position="145"/>
        <end position="470"/>
    </location>
</feature>
<dbReference type="PROSITE" id="PS50011">
    <property type="entry name" value="PROTEIN_KINASE_DOM"/>
    <property type="match status" value="1"/>
</dbReference>
<dbReference type="RefSeq" id="XP_044655913.1">
    <property type="nucleotide sequence ID" value="XM_044799978.1"/>
</dbReference>
<keyword evidence="3" id="KW-1185">Reference proteome</keyword>
<dbReference type="AlphaFoldDB" id="A0A9P3CER6"/>